<gene>
    <name evidence="1" type="ORF">AB6A40_011850</name>
</gene>
<sequence length="66" mass="7244">MVKHVKCRNFNPFALQYVTYEKKLLVAAAVVAASAGDSPPRRPLDVPGTGATGGHTLIWMWSYNLQ</sequence>
<name>A0ABD6F048_9BILA</name>
<reference evidence="1 2" key="1">
    <citation type="submission" date="2024-08" db="EMBL/GenBank/DDBJ databases">
        <title>Gnathostoma spinigerum genome.</title>
        <authorList>
            <person name="Gonzalez-Bertolin B."/>
            <person name="Monzon S."/>
            <person name="Zaballos A."/>
            <person name="Jimenez P."/>
            <person name="Dekumyoy P."/>
            <person name="Varona S."/>
            <person name="Cuesta I."/>
            <person name="Sumanam S."/>
            <person name="Adisakwattana P."/>
            <person name="Gasser R.B."/>
            <person name="Hernandez-Gonzalez A."/>
            <person name="Young N.D."/>
            <person name="Perteguer M.J."/>
        </authorList>
    </citation>
    <scope>NUCLEOTIDE SEQUENCE [LARGE SCALE GENOMIC DNA]</scope>
    <source>
        <strain evidence="1">AL3</strain>
        <tissue evidence="1">Liver</tissue>
    </source>
</reference>
<proteinExistence type="predicted"/>
<comment type="caution">
    <text evidence="1">The sequence shown here is derived from an EMBL/GenBank/DDBJ whole genome shotgun (WGS) entry which is preliminary data.</text>
</comment>
<evidence type="ECO:0000313" key="1">
    <source>
        <dbReference type="EMBL" id="MFH4985141.1"/>
    </source>
</evidence>
<keyword evidence="2" id="KW-1185">Reference proteome</keyword>
<accession>A0ABD6F048</accession>
<dbReference type="EMBL" id="JBGFUD010060284">
    <property type="protein sequence ID" value="MFH4985141.1"/>
    <property type="molecule type" value="Genomic_DNA"/>
</dbReference>
<protein>
    <submittedName>
        <fullName evidence="1">Uncharacterized protein</fullName>
    </submittedName>
</protein>
<evidence type="ECO:0000313" key="2">
    <source>
        <dbReference type="Proteomes" id="UP001608902"/>
    </source>
</evidence>
<organism evidence="1 2">
    <name type="scientific">Gnathostoma spinigerum</name>
    <dbReference type="NCBI Taxonomy" id="75299"/>
    <lineage>
        <taxon>Eukaryota</taxon>
        <taxon>Metazoa</taxon>
        <taxon>Ecdysozoa</taxon>
        <taxon>Nematoda</taxon>
        <taxon>Chromadorea</taxon>
        <taxon>Rhabditida</taxon>
        <taxon>Spirurina</taxon>
        <taxon>Gnathostomatomorpha</taxon>
        <taxon>Gnathostomatoidea</taxon>
        <taxon>Gnathostomatidae</taxon>
        <taxon>Gnathostoma</taxon>
    </lineage>
</organism>
<dbReference type="Proteomes" id="UP001608902">
    <property type="component" value="Unassembled WGS sequence"/>
</dbReference>
<dbReference type="AlphaFoldDB" id="A0ABD6F048"/>
<feature type="non-terminal residue" evidence="1">
    <location>
        <position position="66"/>
    </location>
</feature>